<name>F4WI05_ACREC</name>
<dbReference type="EMBL" id="GL888170">
    <property type="protein sequence ID" value="EGI66156.1"/>
    <property type="molecule type" value="Genomic_DNA"/>
</dbReference>
<dbReference type="AlphaFoldDB" id="F4WI05"/>
<feature type="chain" id="PRO_5003323033" evidence="1">
    <location>
        <begin position="19"/>
        <end position="227"/>
    </location>
</feature>
<evidence type="ECO:0000313" key="2">
    <source>
        <dbReference type="EMBL" id="EGI66156.1"/>
    </source>
</evidence>
<sequence length="227" mass="25550">MSFKTKALTLIFRPLARDLWLGLVDLVVSKFRCEIVLLHFSVTTGRPINNDIPRPDYLSGFDKFATNYGPESWSCRLMSYHLTYTRPEIYPRILASPNQNHVWLNRTTMPNAYNGVAKYCETKARLTFVSLEMTFLSRGRAREEEEGGLGGIGGIGGIGRQCSNHGLKNKSVIREVLELIRSVLQVMGSTFINRSNTFAADLRVSVTDAVLRDNSIKVMPDMAKGER</sequence>
<evidence type="ECO:0000256" key="1">
    <source>
        <dbReference type="SAM" id="SignalP"/>
    </source>
</evidence>
<reference evidence="2" key="1">
    <citation type="submission" date="2011-02" db="EMBL/GenBank/DDBJ databases">
        <title>The genome of the leaf-cutting ant Acromyrmex echinatior suggests key adaptations to social evolution and fungus farming.</title>
        <authorList>
            <person name="Nygaard S."/>
            <person name="Zhang G."/>
        </authorList>
    </citation>
    <scope>NUCLEOTIDE SEQUENCE</scope>
</reference>
<dbReference type="InParanoid" id="F4WI05"/>
<proteinExistence type="predicted"/>
<evidence type="ECO:0000313" key="3">
    <source>
        <dbReference type="Proteomes" id="UP000007755"/>
    </source>
</evidence>
<protein>
    <submittedName>
        <fullName evidence="2">Uncharacterized protein</fullName>
    </submittedName>
</protein>
<gene>
    <name evidence="2" type="ORF">G5I_05274</name>
</gene>
<feature type="signal peptide" evidence="1">
    <location>
        <begin position="1"/>
        <end position="18"/>
    </location>
</feature>
<accession>F4WI05</accession>
<organism evidence="3">
    <name type="scientific">Acromyrmex echinatior</name>
    <name type="common">Panamanian leafcutter ant</name>
    <name type="synonym">Acromyrmex octospinosus echinatior</name>
    <dbReference type="NCBI Taxonomy" id="103372"/>
    <lineage>
        <taxon>Eukaryota</taxon>
        <taxon>Metazoa</taxon>
        <taxon>Ecdysozoa</taxon>
        <taxon>Arthropoda</taxon>
        <taxon>Hexapoda</taxon>
        <taxon>Insecta</taxon>
        <taxon>Pterygota</taxon>
        <taxon>Neoptera</taxon>
        <taxon>Endopterygota</taxon>
        <taxon>Hymenoptera</taxon>
        <taxon>Apocrita</taxon>
        <taxon>Aculeata</taxon>
        <taxon>Formicoidea</taxon>
        <taxon>Formicidae</taxon>
        <taxon>Myrmicinae</taxon>
        <taxon>Acromyrmex</taxon>
    </lineage>
</organism>
<keyword evidence="3" id="KW-1185">Reference proteome</keyword>
<keyword evidence="1" id="KW-0732">Signal</keyword>
<dbReference type="Proteomes" id="UP000007755">
    <property type="component" value="Unassembled WGS sequence"/>
</dbReference>